<evidence type="ECO:0000313" key="4">
    <source>
        <dbReference type="Proteomes" id="UP000264719"/>
    </source>
</evidence>
<dbReference type="RefSeq" id="WP_009813886.1">
    <property type="nucleotide sequence ID" value="NZ_CAXAXR010000018.1"/>
</dbReference>
<dbReference type="Proteomes" id="UP000264719">
    <property type="component" value="Unassembled WGS sequence"/>
</dbReference>
<organism evidence="3 4">
    <name type="scientific">Roseovarius nubinhibens</name>
    <dbReference type="NCBI Taxonomy" id="314263"/>
    <lineage>
        <taxon>Bacteria</taxon>
        <taxon>Pseudomonadati</taxon>
        <taxon>Pseudomonadota</taxon>
        <taxon>Alphaproteobacteria</taxon>
        <taxon>Rhodobacterales</taxon>
        <taxon>Roseobacteraceae</taxon>
        <taxon>Roseovarius</taxon>
    </lineage>
</organism>
<evidence type="ECO:0000256" key="2">
    <source>
        <dbReference type="SAM" id="SignalP"/>
    </source>
</evidence>
<keyword evidence="2" id="KW-0732">Signal</keyword>
<name>A0A348WHG4_9RHOB</name>
<evidence type="ECO:0000256" key="1">
    <source>
        <dbReference type="SAM" id="Phobius"/>
    </source>
</evidence>
<keyword evidence="1" id="KW-1133">Transmembrane helix</keyword>
<protein>
    <submittedName>
        <fullName evidence="3">VPEID-CTERM sorting domain-containing protein</fullName>
    </submittedName>
</protein>
<dbReference type="EMBL" id="DMVW01000183">
    <property type="protein sequence ID" value="HAR53976.1"/>
    <property type="molecule type" value="Genomic_DNA"/>
</dbReference>
<accession>A0A348WHG4</accession>
<gene>
    <name evidence="3" type="ORF">DCS45_19170</name>
</gene>
<feature type="transmembrane region" description="Helical" evidence="1">
    <location>
        <begin position="58"/>
        <end position="78"/>
    </location>
</feature>
<reference evidence="3 4" key="1">
    <citation type="journal article" date="2018" name="Nat. Biotechnol.">
        <title>A standardized bacterial taxonomy based on genome phylogeny substantially revises the tree of life.</title>
        <authorList>
            <person name="Parks D.H."/>
            <person name="Chuvochina M."/>
            <person name="Waite D.W."/>
            <person name="Rinke C."/>
            <person name="Skarshewski A."/>
            <person name="Chaumeil P.A."/>
            <person name="Hugenholtz P."/>
        </authorList>
    </citation>
    <scope>NUCLEOTIDE SEQUENCE [LARGE SCALE GENOMIC DNA]</scope>
    <source>
        <strain evidence="3">UBA9169</strain>
    </source>
</reference>
<feature type="signal peptide" evidence="2">
    <location>
        <begin position="1"/>
        <end position="24"/>
    </location>
</feature>
<evidence type="ECO:0000313" key="3">
    <source>
        <dbReference type="EMBL" id="HAR53976.1"/>
    </source>
</evidence>
<keyword evidence="1" id="KW-0472">Membrane</keyword>
<dbReference type="AlphaFoldDB" id="A0A348WHG4"/>
<dbReference type="InterPro" id="IPR026422">
    <property type="entry name" value="VPEID-CTERM"/>
</dbReference>
<proteinExistence type="predicted"/>
<dbReference type="NCBIfam" id="TIGR04161">
    <property type="entry name" value="VPEID-CTERM"/>
    <property type="match status" value="1"/>
</dbReference>
<feature type="chain" id="PRO_5016742604" evidence="2">
    <location>
        <begin position="25"/>
        <end position="83"/>
    </location>
</feature>
<comment type="caution">
    <text evidence="3">The sequence shown here is derived from an EMBL/GenBank/DDBJ whole genome shotgun (WGS) entry which is preliminary data.</text>
</comment>
<keyword evidence="1" id="KW-0812">Transmembrane</keyword>
<sequence length="83" mass="9019">MLRITQTAFLSTLAVLTTAGAASAQSRGWWFWDWYYERWGHGSTGGSGNVSSVPEIDASSGLLALAAVMAMLALAWELKRRRG</sequence>